<comment type="caution">
    <text evidence="2">The sequence shown here is derived from an EMBL/GenBank/DDBJ whole genome shotgun (WGS) entry which is preliminary data.</text>
</comment>
<proteinExistence type="predicted"/>
<dbReference type="Gene3D" id="2.40.50.140">
    <property type="entry name" value="Nucleic acid-binding proteins"/>
    <property type="match status" value="1"/>
</dbReference>
<evidence type="ECO:0000313" key="3">
    <source>
        <dbReference type="Proteomes" id="UP001182991"/>
    </source>
</evidence>
<dbReference type="SMART" id="SM00316">
    <property type="entry name" value="S1"/>
    <property type="match status" value="1"/>
</dbReference>
<accession>A0ABU2KFP7</accession>
<evidence type="ECO:0000259" key="1">
    <source>
        <dbReference type="PROSITE" id="PS50126"/>
    </source>
</evidence>
<dbReference type="Proteomes" id="UP001182991">
    <property type="component" value="Unassembled WGS sequence"/>
</dbReference>
<dbReference type="EMBL" id="JAVRBG010000002">
    <property type="protein sequence ID" value="MDT0293530.1"/>
    <property type="molecule type" value="Genomic_DNA"/>
</dbReference>
<evidence type="ECO:0000313" key="2">
    <source>
        <dbReference type="EMBL" id="MDT0293530.1"/>
    </source>
</evidence>
<dbReference type="Pfam" id="PF00575">
    <property type="entry name" value="S1"/>
    <property type="match status" value="1"/>
</dbReference>
<name>A0ABU2KFP7_9FLAO</name>
<feature type="domain" description="S1 motif" evidence="1">
    <location>
        <begin position="445"/>
        <end position="509"/>
    </location>
</feature>
<protein>
    <submittedName>
        <fullName evidence="2">S1 RNA-binding domain-containing protein</fullName>
    </submittedName>
</protein>
<dbReference type="PROSITE" id="PS50126">
    <property type="entry name" value="S1"/>
    <property type="match status" value="1"/>
</dbReference>
<organism evidence="2 3">
    <name type="scientific">Mesonia ostreae</name>
    <dbReference type="NCBI Taxonomy" id="861110"/>
    <lineage>
        <taxon>Bacteria</taxon>
        <taxon>Pseudomonadati</taxon>
        <taxon>Bacteroidota</taxon>
        <taxon>Flavobacteriia</taxon>
        <taxon>Flavobacteriales</taxon>
        <taxon>Flavobacteriaceae</taxon>
        <taxon>Mesonia</taxon>
    </lineage>
</organism>
<keyword evidence="3" id="KW-1185">Reference proteome</keyword>
<gene>
    <name evidence="2" type="ORF">RLT85_02670</name>
</gene>
<reference evidence="3" key="1">
    <citation type="submission" date="2023-07" db="EMBL/GenBank/DDBJ databases">
        <title>Isolating and identifying novel microbial strains from the Mariana Trench.</title>
        <authorList>
            <person name="Fu H."/>
        </authorList>
    </citation>
    <scope>NUCLEOTIDE SEQUENCE [LARGE SCALE GENOMIC DNA]</scope>
    <source>
        <strain evidence="3">T-y2</strain>
    </source>
</reference>
<dbReference type="SUPFAM" id="SSF50249">
    <property type="entry name" value="Nucleic acid-binding proteins"/>
    <property type="match status" value="1"/>
</dbReference>
<dbReference type="InterPro" id="IPR012340">
    <property type="entry name" value="NA-bd_OB-fold"/>
</dbReference>
<dbReference type="RefSeq" id="WP_311400506.1">
    <property type="nucleotide sequence ID" value="NZ_JAVRBG010000002.1"/>
</dbReference>
<sequence>MKTKREFQDEAKQLLENDPSKSLDVCLEMYTNYPSEFNNYDAVTLLQAARASKRININNLPEIIENFKDYEIVSSLCGWYVFDNFIKHKQPQVILNSENLINSYINIIKQKDISVDDNYPCPFTIILFNLIEAHSNNLFNANRIYEYCKKINPEYLSKKTSEYTDQEGKTKENPSDLESFYQYYTKACDKLNKSNEAIEACEKGLKAVDNYHYDNDLWFQMRIARATRNLKDYETSEKKYLEIINSRAGSTKYFLFKEYSELLYEQKRYQESWIQSLRAGIQLYDVKFSAGILLHQSRLLARLNRIDEAKKFAEIIFLGVQENLWNNSTNYQKLINYFEIKEVKGKADKSFKELYKTFKDELYMEYEINQGEIVFIHPRGKVGKIRYSKNESINFSKSSFNNRVRNLDEFAGAKVSFVIDYDYKSEPIAENIKIESLKVPEVLVGETFEGKIQNIVDFGLFIDMENGKTGLAHQSTLPKNFREIYEVGITVKVRIEKETDKGYSLKVIE</sequence>
<dbReference type="InterPro" id="IPR003029">
    <property type="entry name" value="S1_domain"/>
</dbReference>